<evidence type="ECO:0000313" key="3">
    <source>
        <dbReference type="Proteomes" id="UP001597187"/>
    </source>
</evidence>
<proteinExistence type="predicted"/>
<reference evidence="2 3" key="1">
    <citation type="journal article" date="2019" name="Int. J. Syst. Evol. Microbiol.">
        <title>The Global Catalogue of Microorganisms (GCM) 10K type strain sequencing project: providing services to taxonomists for standard genome sequencing and annotation.</title>
        <authorList>
            <consortium name="The Broad Institute Genomics Platform"/>
            <consortium name="The Broad Institute Genome Sequencing Center for Infectious Disease"/>
            <person name="Wu L."/>
            <person name="Ma J."/>
        </authorList>
    </citation>
    <scope>NUCLEOTIDE SEQUENCE [LARGE SCALE GENOMIC DNA]</scope>
    <source>
        <strain evidence="2 3">CGMCC 1.12563</strain>
    </source>
</reference>
<comment type="caution">
    <text evidence="2">The sequence shown here is derived from an EMBL/GenBank/DDBJ whole genome shotgun (WGS) entry which is preliminary data.</text>
</comment>
<keyword evidence="3" id="KW-1185">Reference proteome</keyword>
<dbReference type="Proteomes" id="UP001597187">
    <property type="component" value="Unassembled WGS sequence"/>
</dbReference>
<accession>A0ABD6APW2</accession>
<feature type="compositionally biased region" description="Basic and acidic residues" evidence="1">
    <location>
        <begin position="10"/>
        <end position="23"/>
    </location>
</feature>
<dbReference type="RefSeq" id="WP_250871874.1">
    <property type="nucleotide sequence ID" value="NZ_JALXFV010000001.1"/>
</dbReference>
<gene>
    <name evidence="2" type="ORF">ACFSBT_01215</name>
</gene>
<dbReference type="EMBL" id="JBHUDC010000001">
    <property type="protein sequence ID" value="MFD1511896.1"/>
    <property type="molecule type" value="Genomic_DNA"/>
</dbReference>
<feature type="compositionally biased region" description="Low complexity" evidence="1">
    <location>
        <begin position="24"/>
        <end position="35"/>
    </location>
</feature>
<feature type="region of interest" description="Disordered" evidence="1">
    <location>
        <begin position="1"/>
        <end position="42"/>
    </location>
</feature>
<evidence type="ECO:0000313" key="2">
    <source>
        <dbReference type="EMBL" id="MFD1511896.1"/>
    </source>
</evidence>
<protein>
    <submittedName>
        <fullName evidence="2">Uncharacterized protein</fullName>
    </submittedName>
</protein>
<dbReference type="AlphaFoldDB" id="A0ABD6APW2"/>
<evidence type="ECO:0000256" key="1">
    <source>
        <dbReference type="SAM" id="MobiDB-lite"/>
    </source>
</evidence>
<feature type="compositionally biased region" description="Low complexity" evidence="1">
    <location>
        <begin position="83"/>
        <end position="93"/>
    </location>
</feature>
<name>A0ABD6APW2_9EURY</name>
<feature type="region of interest" description="Disordered" evidence="1">
    <location>
        <begin position="71"/>
        <end position="154"/>
    </location>
</feature>
<organism evidence="2 3">
    <name type="scientific">Halomarina rubra</name>
    <dbReference type="NCBI Taxonomy" id="2071873"/>
    <lineage>
        <taxon>Archaea</taxon>
        <taxon>Methanobacteriati</taxon>
        <taxon>Methanobacteriota</taxon>
        <taxon>Stenosarchaea group</taxon>
        <taxon>Halobacteria</taxon>
        <taxon>Halobacteriales</taxon>
        <taxon>Natronomonadaceae</taxon>
        <taxon>Halomarina</taxon>
    </lineage>
</organism>
<sequence length="154" mass="15416">MSDAPTADRSLADRVDAIERALTDDTPPTTTTVGPVGSGLDRERVADLETELADLRASLDALRGVVAALDEGTDADEAGARTGGATADGDPTGPLQSPGPLHAPTGRPIPTSMDGDRADGDATPDVAGEVDTPAGSSEGEGSRAGILARVTETL</sequence>